<proteinExistence type="predicted"/>
<protein>
    <submittedName>
        <fullName evidence="1">Uncharacterized protein</fullName>
    </submittedName>
</protein>
<dbReference type="EMBL" id="JAUEPU010000050">
    <property type="protein sequence ID" value="KAK0485533.1"/>
    <property type="molecule type" value="Genomic_DNA"/>
</dbReference>
<dbReference type="AlphaFoldDB" id="A0AA39UFV6"/>
<keyword evidence="2" id="KW-1185">Reference proteome</keyword>
<accession>A0AA39UFV6</accession>
<gene>
    <name evidence="1" type="ORF">EDD18DRAFT_1360999</name>
</gene>
<name>A0AA39UFV6_9AGAR</name>
<sequence length="255" mass="27696">MDNGLASQYPTSQSLLILIPLVTTSGTSDFYLNNDCIQIYDARPRMYAPGLARWFGIDVALLQGTGGMQMRLAYGVDPLAVAAYSVSTERCQAPLEASTFERRLTSMVCADEQMQLNVDATKIDHQQDNATRRLVLKIGRMCYGGKRRDPAETTHSWHEKGIVVWTLSHGIRTGSGVARDVEGSTPILLKALNVLESVQARGSALIDSLRFGGEEVDKLAGNAKRLLFFVLSCNSESMREAVVGADGIIGIPAEG</sequence>
<reference evidence="1" key="1">
    <citation type="submission" date="2023-06" db="EMBL/GenBank/DDBJ databases">
        <authorList>
            <consortium name="Lawrence Berkeley National Laboratory"/>
            <person name="Ahrendt S."/>
            <person name="Sahu N."/>
            <person name="Indic B."/>
            <person name="Wong-Bajracharya J."/>
            <person name="Merenyi Z."/>
            <person name="Ke H.-M."/>
            <person name="Monk M."/>
            <person name="Kocsube S."/>
            <person name="Drula E."/>
            <person name="Lipzen A."/>
            <person name="Balint B."/>
            <person name="Henrissat B."/>
            <person name="Andreopoulos B."/>
            <person name="Martin F.M."/>
            <person name="Harder C.B."/>
            <person name="Rigling D."/>
            <person name="Ford K.L."/>
            <person name="Foster G.D."/>
            <person name="Pangilinan J."/>
            <person name="Papanicolaou A."/>
            <person name="Barry K."/>
            <person name="LaButti K."/>
            <person name="Viragh M."/>
            <person name="Koriabine M."/>
            <person name="Yan M."/>
            <person name="Riley R."/>
            <person name="Champramary S."/>
            <person name="Plett K.L."/>
            <person name="Tsai I.J."/>
            <person name="Slot J."/>
            <person name="Sipos G."/>
            <person name="Plett J."/>
            <person name="Nagy L.G."/>
            <person name="Grigoriev I.V."/>
        </authorList>
    </citation>
    <scope>NUCLEOTIDE SEQUENCE</scope>
    <source>
        <strain evidence="1">HWK02</strain>
    </source>
</reference>
<dbReference type="Proteomes" id="UP001175228">
    <property type="component" value="Unassembled WGS sequence"/>
</dbReference>
<evidence type="ECO:0000313" key="2">
    <source>
        <dbReference type="Proteomes" id="UP001175228"/>
    </source>
</evidence>
<comment type="caution">
    <text evidence="1">The sequence shown here is derived from an EMBL/GenBank/DDBJ whole genome shotgun (WGS) entry which is preliminary data.</text>
</comment>
<evidence type="ECO:0000313" key="1">
    <source>
        <dbReference type="EMBL" id="KAK0485533.1"/>
    </source>
</evidence>
<organism evidence="1 2">
    <name type="scientific">Armillaria luteobubalina</name>
    <dbReference type="NCBI Taxonomy" id="153913"/>
    <lineage>
        <taxon>Eukaryota</taxon>
        <taxon>Fungi</taxon>
        <taxon>Dikarya</taxon>
        <taxon>Basidiomycota</taxon>
        <taxon>Agaricomycotina</taxon>
        <taxon>Agaricomycetes</taxon>
        <taxon>Agaricomycetidae</taxon>
        <taxon>Agaricales</taxon>
        <taxon>Marasmiineae</taxon>
        <taxon>Physalacriaceae</taxon>
        <taxon>Armillaria</taxon>
    </lineage>
</organism>